<dbReference type="PANTHER" id="PTHR43853:SF8">
    <property type="entry name" value="3-KETOACYL-COA THIOLASE, PEROXISOMAL"/>
    <property type="match status" value="1"/>
</dbReference>
<evidence type="ECO:0000259" key="4">
    <source>
        <dbReference type="Pfam" id="PF00108"/>
    </source>
</evidence>
<dbReference type="PROSITE" id="PS00098">
    <property type="entry name" value="THIOLASE_1"/>
    <property type="match status" value="1"/>
</dbReference>
<dbReference type="Proteomes" id="UP000030744">
    <property type="component" value="Unassembled WGS sequence"/>
</dbReference>
<dbReference type="PANTHER" id="PTHR43853">
    <property type="entry name" value="3-KETOACYL-COA THIOLASE, PEROXISOMAL"/>
    <property type="match status" value="1"/>
</dbReference>
<dbReference type="SUPFAM" id="SSF53901">
    <property type="entry name" value="Thiolase-like"/>
    <property type="match status" value="1"/>
</dbReference>
<evidence type="ECO:0000256" key="2">
    <source>
        <dbReference type="ARBA" id="ARBA00022832"/>
    </source>
</evidence>
<dbReference type="GeneID" id="25376215"/>
<evidence type="ECO:0000313" key="6">
    <source>
        <dbReference type="Proteomes" id="UP000030744"/>
    </source>
</evidence>
<evidence type="ECO:0000313" key="5">
    <source>
        <dbReference type="EMBL" id="CDJ32449.1"/>
    </source>
</evidence>
<dbReference type="InterPro" id="IPR020615">
    <property type="entry name" value="Thiolase_acyl_enz_int_AS"/>
</dbReference>
<gene>
    <name evidence="5" type="ORF">EMH_0012520</name>
</gene>
<dbReference type="GO" id="GO:0010124">
    <property type="term" value="P:phenylacetate catabolic process"/>
    <property type="evidence" value="ECO:0007669"/>
    <property type="project" value="TreeGrafter"/>
</dbReference>
<keyword evidence="2" id="KW-0276">Fatty acid metabolism</keyword>
<keyword evidence="6" id="KW-1185">Reference proteome</keyword>
<organism evidence="5 6">
    <name type="scientific">Eimeria mitis</name>
    <dbReference type="NCBI Taxonomy" id="44415"/>
    <lineage>
        <taxon>Eukaryota</taxon>
        <taxon>Sar</taxon>
        <taxon>Alveolata</taxon>
        <taxon>Apicomplexa</taxon>
        <taxon>Conoidasida</taxon>
        <taxon>Coccidia</taxon>
        <taxon>Eucoccidiorida</taxon>
        <taxon>Eimeriorina</taxon>
        <taxon>Eimeriidae</taxon>
        <taxon>Eimeria</taxon>
    </lineage>
</organism>
<dbReference type="RefSeq" id="XP_013355014.1">
    <property type="nucleotide sequence ID" value="XM_013499560.1"/>
</dbReference>
<accession>U6K447</accession>
<sequence>MQRRFKDEYPETLLSLLFEALINKTRINPNLIEDVCIGNVLQPGAGALGARIAALMGGLPISTPVHTVNRQCSSGLQAVAAIAGSIAAGNIDVGVAGGVESMSHFEMTSALNPEKISEKVFESENARNCLLPMGTTSDILAKRFGVTREEQDAFAVESHAKASAAQAAGRFREELVPIQVKGI</sequence>
<reference evidence="5" key="1">
    <citation type="submission" date="2013-10" db="EMBL/GenBank/DDBJ databases">
        <title>Genomic analysis of the causative agents of coccidiosis in chickens.</title>
        <authorList>
            <person name="Reid A.J."/>
            <person name="Blake D."/>
            <person name="Billington K."/>
            <person name="Browne H."/>
            <person name="Dunn M."/>
            <person name="Hung S."/>
            <person name="Kawahara F."/>
            <person name="Miranda-Saavedra D."/>
            <person name="Mourier T."/>
            <person name="Nagra H."/>
            <person name="Otto T.D."/>
            <person name="Rawlings N."/>
            <person name="Sanchez A."/>
            <person name="Sanders M."/>
            <person name="Subramaniam C."/>
            <person name="Tay Y."/>
            <person name="Dear P."/>
            <person name="Doerig C."/>
            <person name="Gruber A."/>
            <person name="Parkinson J."/>
            <person name="Shirley M."/>
            <person name="Wan K.L."/>
            <person name="Berriman M."/>
            <person name="Tomley F."/>
            <person name="Pain A."/>
        </authorList>
    </citation>
    <scope>NUCLEOTIDE SEQUENCE [LARGE SCALE GENOMIC DNA]</scope>
    <source>
        <strain evidence="5">Houghton</strain>
    </source>
</reference>
<protein>
    <submittedName>
        <fullName evidence="5">Acetyl-CoA acyltransferase B, putative</fullName>
    </submittedName>
</protein>
<dbReference type="GO" id="GO:0005777">
    <property type="term" value="C:peroxisome"/>
    <property type="evidence" value="ECO:0007669"/>
    <property type="project" value="TreeGrafter"/>
</dbReference>
<reference evidence="5" key="2">
    <citation type="submission" date="2013-10" db="EMBL/GenBank/DDBJ databases">
        <authorList>
            <person name="Aslett M."/>
        </authorList>
    </citation>
    <scope>NUCLEOTIDE SEQUENCE [LARGE SCALE GENOMIC DNA]</scope>
    <source>
        <strain evidence="5">Houghton</strain>
    </source>
</reference>
<name>U6K447_9EIME</name>
<dbReference type="InterPro" id="IPR050215">
    <property type="entry name" value="Thiolase-like_sf_Thiolase"/>
</dbReference>
<dbReference type="InterPro" id="IPR016039">
    <property type="entry name" value="Thiolase-like"/>
</dbReference>
<evidence type="ECO:0000256" key="3">
    <source>
        <dbReference type="ARBA" id="ARBA00023098"/>
    </source>
</evidence>
<dbReference type="GO" id="GO:0006635">
    <property type="term" value="P:fatty acid beta-oxidation"/>
    <property type="evidence" value="ECO:0007669"/>
    <property type="project" value="TreeGrafter"/>
</dbReference>
<keyword evidence="5" id="KW-0012">Acyltransferase</keyword>
<keyword evidence="1 5" id="KW-0808">Transferase</keyword>
<dbReference type="VEuPathDB" id="ToxoDB:EMH_0012520"/>
<dbReference type="GO" id="GO:0003988">
    <property type="term" value="F:acetyl-CoA C-acyltransferase activity"/>
    <property type="evidence" value="ECO:0007669"/>
    <property type="project" value="TreeGrafter"/>
</dbReference>
<feature type="domain" description="Thiolase N-terminal" evidence="4">
    <location>
        <begin position="4"/>
        <end position="182"/>
    </location>
</feature>
<dbReference type="Pfam" id="PF00108">
    <property type="entry name" value="Thiolase_N"/>
    <property type="match status" value="1"/>
</dbReference>
<dbReference type="InterPro" id="IPR020616">
    <property type="entry name" value="Thiolase_N"/>
</dbReference>
<evidence type="ECO:0000256" key="1">
    <source>
        <dbReference type="ARBA" id="ARBA00022679"/>
    </source>
</evidence>
<dbReference type="OrthoDB" id="5404651at2759"/>
<keyword evidence="3" id="KW-0443">Lipid metabolism</keyword>
<proteinExistence type="predicted"/>
<dbReference type="EMBL" id="HG684181">
    <property type="protein sequence ID" value="CDJ32449.1"/>
    <property type="molecule type" value="Genomic_DNA"/>
</dbReference>
<dbReference type="Gene3D" id="3.40.47.10">
    <property type="match status" value="1"/>
</dbReference>
<dbReference type="AlphaFoldDB" id="U6K447"/>